<protein>
    <submittedName>
        <fullName evidence="2">Protein sip-5</fullName>
    </submittedName>
</protein>
<comment type="caution">
    <text evidence="2">The sequence shown here is derived from an EMBL/GenBank/DDBJ whole genome shotgun (WGS) entry which is preliminary data.</text>
</comment>
<evidence type="ECO:0000313" key="2">
    <source>
        <dbReference type="EMBL" id="NDK37860.1"/>
    </source>
</evidence>
<proteinExistence type="predicted"/>
<dbReference type="Proteomes" id="UP001429354">
    <property type="component" value="Unassembled WGS sequence"/>
</dbReference>
<keyword evidence="3" id="KW-1185">Reference proteome</keyword>
<sequence length="152" mass="15728">MKAPHQNVTFEQLIAKVKQAEDLLEARERATSSRYRQLKQAWQEGWTPLRIVSAGLVSGFLVGRAEPLGAVGGARILQMVSAVSSLFASAQASVAAGEAKDAADDAGEVAAGAAEAVGAPLPPADADPAYMAANGSPRRPQAAEAATEMSER</sequence>
<reference evidence="2 3" key="1">
    <citation type="submission" date="2018-07" db="EMBL/GenBank/DDBJ databases">
        <title>Whole genome Sequencing of Pseudoxanthomonas gei KCTC 32298 (T).</title>
        <authorList>
            <person name="Kumar S."/>
            <person name="Bansal K."/>
            <person name="Kaur A."/>
            <person name="Patil P."/>
            <person name="Sharma S."/>
            <person name="Patil P.B."/>
        </authorList>
    </citation>
    <scope>NUCLEOTIDE SEQUENCE [LARGE SCALE GENOMIC DNA]</scope>
    <source>
        <strain evidence="2 3">KCTC 32298</strain>
    </source>
</reference>
<dbReference type="EMBL" id="QOVG01000002">
    <property type="protein sequence ID" value="NDK37860.1"/>
    <property type="molecule type" value="Genomic_DNA"/>
</dbReference>
<accession>A0ABX0ACG5</accession>
<feature type="compositionally biased region" description="Low complexity" evidence="1">
    <location>
        <begin position="108"/>
        <end position="119"/>
    </location>
</feature>
<evidence type="ECO:0000256" key="1">
    <source>
        <dbReference type="SAM" id="MobiDB-lite"/>
    </source>
</evidence>
<feature type="region of interest" description="Disordered" evidence="1">
    <location>
        <begin position="101"/>
        <end position="152"/>
    </location>
</feature>
<organism evidence="2 3">
    <name type="scientific">Pseudoxanthomonas gei</name>
    <dbReference type="NCBI Taxonomy" id="1383030"/>
    <lineage>
        <taxon>Bacteria</taxon>
        <taxon>Pseudomonadati</taxon>
        <taxon>Pseudomonadota</taxon>
        <taxon>Gammaproteobacteria</taxon>
        <taxon>Lysobacterales</taxon>
        <taxon>Lysobacteraceae</taxon>
        <taxon>Pseudoxanthomonas</taxon>
    </lineage>
</organism>
<dbReference type="RefSeq" id="WP_162348430.1">
    <property type="nucleotide sequence ID" value="NZ_QOVG01000002.1"/>
</dbReference>
<evidence type="ECO:0000313" key="3">
    <source>
        <dbReference type="Proteomes" id="UP001429354"/>
    </source>
</evidence>
<name>A0ABX0ACG5_9GAMM</name>
<gene>
    <name evidence="2" type="ORF">DT603_03280</name>
</gene>